<proteinExistence type="predicted"/>
<dbReference type="Proteomes" id="UP001412239">
    <property type="component" value="Unassembled WGS sequence"/>
</dbReference>
<organism evidence="2 3">
    <name type="scientific">Tuber aestivum</name>
    <name type="common">summer truffle</name>
    <dbReference type="NCBI Taxonomy" id="59557"/>
    <lineage>
        <taxon>Eukaryota</taxon>
        <taxon>Fungi</taxon>
        <taxon>Dikarya</taxon>
        <taxon>Ascomycota</taxon>
        <taxon>Pezizomycotina</taxon>
        <taxon>Pezizomycetes</taxon>
        <taxon>Pezizales</taxon>
        <taxon>Tuberaceae</taxon>
        <taxon>Tuber</taxon>
    </lineage>
</organism>
<feature type="compositionally biased region" description="Basic and acidic residues" evidence="1">
    <location>
        <begin position="28"/>
        <end position="38"/>
    </location>
</feature>
<sequence length="323" mass="34345">MVLHKNKWDRKATKAHERKLKAAGKVVDGAKAKGERGVGEGGPVPGAPPAGSEVRGKEKEEAVVGGLSGSEDDEQSGSDEGDSAAFRKRTLQNNAWRYEEEEEIPGAVPVTQDPEPDYARLTVGKEVDLSHPSSTAAKNNAPPPIEDVDEEFLRESFQASCTFASTSVPSGSRARRDGDRDGGDKTRKVVRVPRSQFVDVTEKISKQTAAEAFRQRFGTRKAKSRPELEVEGDDDDDLDSFLEGLDRARDGVNTGTASTSGTFTAIPSSVPRMAATGGGVSVLVPGGPAAGSREIRSGLGRSSGPPKKDDKDDEWLDAMLGGR</sequence>
<feature type="compositionally biased region" description="Low complexity" evidence="1">
    <location>
        <begin position="281"/>
        <end position="291"/>
    </location>
</feature>
<feature type="region of interest" description="Disordered" evidence="1">
    <location>
        <begin position="163"/>
        <end position="190"/>
    </location>
</feature>
<protein>
    <submittedName>
        <fullName evidence="2">Uncharacterized protein</fullName>
    </submittedName>
</protein>
<evidence type="ECO:0000313" key="2">
    <source>
        <dbReference type="EMBL" id="CUS11943.1"/>
    </source>
</evidence>
<feature type="compositionally biased region" description="Acidic residues" evidence="1">
    <location>
        <begin position="229"/>
        <end position="240"/>
    </location>
</feature>
<feature type="compositionally biased region" description="Basic and acidic residues" evidence="1">
    <location>
        <begin position="174"/>
        <end position="187"/>
    </location>
</feature>
<dbReference type="AlphaFoldDB" id="A0A292PZM8"/>
<evidence type="ECO:0000256" key="1">
    <source>
        <dbReference type="SAM" id="MobiDB-lite"/>
    </source>
</evidence>
<keyword evidence="3" id="KW-1185">Reference proteome</keyword>
<feature type="region of interest" description="Disordered" evidence="1">
    <location>
        <begin position="1"/>
        <end position="119"/>
    </location>
</feature>
<gene>
    <name evidence="2" type="ORF">GSTUAT00003991001</name>
</gene>
<reference evidence="2" key="1">
    <citation type="submission" date="2015-10" db="EMBL/GenBank/DDBJ databases">
        <authorList>
            <person name="Regsiter A."/>
            <person name="william w."/>
        </authorList>
    </citation>
    <scope>NUCLEOTIDE SEQUENCE</scope>
    <source>
        <strain evidence="2">Montdore</strain>
    </source>
</reference>
<evidence type="ECO:0000313" key="3">
    <source>
        <dbReference type="Proteomes" id="UP001412239"/>
    </source>
</evidence>
<feature type="compositionally biased region" description="Acidic residues" evidence="1">
    <location>
        <begin position="70"/>
        <end position="82"/>
    </location>
</feature>
<feature type="region of interest" description="Disordered" evidence="1">
    <location>
        <begin position="275"/>
        <end position="323"/>
    </location>
</feature>
<feature type="region of interest" description="Disordered" evidence="1">
    <location>
        <begin position="127"/>
        <end position="146"/>
    </location>
</feature>
<name>A0A292PZM8_9PEZI</name>
<dbReference type="EMBL" id="LN891008">
    <property type="protein sequence ID" value="CUS11943.1"/>
    <property type="molecule type" value="Genomic_DNA"/>
</dbReference>
<accession>A0A292PZM8</accession>
<feature type="region of interest" description="Disordered" evidence="1">
    <location>
        <begin position="217"/>
        <end position="241"/>
    </location>
</feature>